<keyword evidence="3" id="KW-1185">Reference proteome</keyword>
<sequence>MNTSPGSSSTRASPTHQINSQSTERDTNIDSTLPIVFRKSDFSYLPEFSDIINLILIGSHQDEIGKAVAQLDDRFENGRRVLQDLPGLQYVKEEQEAILKREMAVLDAKKKQLVEHLASPPFVP</sequence>
<gene>
    <name evidence="2" type="ORF">PHYBLDRAFT_144025</name>
</gene>
<dbReference type="VEuPathDB" id="FungiDB:PHYBLDRAFT_144025"/>
<dbReference type="EMBL" id="KV440978">
    <property type="protein sequence ID" value="OAD74649.1"/>
    <property type="molecule type" value="Genomic_DNA"/>
</dbReference>
<evidence type="ECO:0000313" key="2">
    <source>
        <dbReference type="EMBL" id="OAD74649.1"/>
    </source>
</evidence>
<evidence type="ECO:0000313" key="3">
    <source>
        <dbReference type="Proteomes" id="UP000077315"/>
    </source>
</evidence>
<evidence type="ECO:0000256" key="1">
    <source>
        <dbReference type="SAM" id="MobiDB-lite"/>
    </source>
</evidence>
<feature type="compositionally biased region" description="Polar residues" evidence="1">
    <location>
        <begin position="1"/>
        <end position="22"/>
    </location>
</feature>
<dbReference type="OrthoDB" id="5528926at2759"/>
<dbReference type="AlphaFoldDB" id="A0A167N046"/>
<evidence type="ECO:0008006" key="4">
    <source>
        <dbReference type="Google" id="ProtNLM"/>
    </source>
</evidence>
<feature type="region of interest" description="Disordered" evidence="1">
    <location>
        <begin position="1"/>
        <end position="26"/>
    </location>
</feature>
<dbReference type="Proteomes" id="UP000077315">
    <property type="component" value="Unassembled WGS sequence"/>
</dbReference>
<reference evidence="3" key="1">
    <citation type="submission" date="2015-06" db="EMBL/GenBank/DDBJ databases">
        <title>Expansion of signal transduction pathways in fungi by whole-genome duplication.</title>
        <authorList>
            <consortium name="DOE Joint Genome Institute"/>
            <person name="Corrochano L.M."/>
            <person name="Kuo A."/>
            <person name="Marcet-Houben M."/>
            <person name="Polaino S."/>
            <person name="Salamov A."/>
            <person name="Villalobos J.M."/>
            <person name="Alvarez M.I."/>
            <person name="Avalos J."/>
            <person name="Benito E.P."/>
            <person name="Benoit I."/>
            <person name="Burger G."/>
            <person name="Camino L.P."/>
            <person name="Canovas D."/>
            <person name="Cerda-Olmedo E."/>
            <person name="Cheng J.-F."/>
            <person name="Dominguez A."/>
            <person name="Elias M."/>
            <person name="Eslava A.P."/>
            <person name="Glaser F."/>
            <person name="Grimwood J."/>
            <person name="Gutierrez G."/>
            <person name="Heitman J."/>
            <person name="Henrissat B."/>
            <person name="Iturriaga E.A."/>
            <person name="Lang B.F."/>
            <person name="Lavin J.L."/>
            <person name="Lee S."/>
            <person name="Li W."/>
            <person name="Lindquist E."/>
            <person name="Lopez-Garcia S."/>
            <person name="Luque E.M."/>
            <person name="Marcos A.T."/>
            <person name="Martin J."/>
            <person name="McCluskey K."/>
            <person name="Medina H.R."/>
            <person name="Miralles-Duran A."/>
            <person name="Miyazaki A."/>
            <person name="Munoz-Torres E."/>
            <person name="Oguiza J.A."/>
            <person name="Ohm R."/>
            <person name="Olmedo M."/>
            <person name="Orejas M."/>
            <person name="Ortiz-Castellanos L."/>
            <person name="Pisabarro A.G."/>
            <person name="Rodriguez-Romero J."/>
            <person name="Ruiz-Herrera J."/>
            <person name="Ruiz-Vazquez R."/>
            <person name="Sanz C."/>
            <person name="Schackwitz W."/>
            <person name="Schmutz J."/>
            <person name="Shahriari M."/>
            <person name="Shelest E."/>
            <person name="Silva-Franco F."/>
            <person name="Soanes D."/>
            <person name="Syed K."/>
            <person name="Tagua V.G."/>
            <person name="Talbot N.J."/>
            <person name="Thon M."/>
            <person name="De vries R.P."/>
            <person name="Wiebenga A."/>
            <person name="Yadav J.S."/>
            <person name="Braun E.L."/>
            <person name="Baker S."/>
            <person name="Garre V."/>
            <person name="Horwitz B."/>
            <person name="Torres-Martinez S."/>
            <person name="Idnurm A."/>
            <person name="Herrera-Estrella A."/>
            <person name="Gabaldon T."/>
            <person name="Grigoriev I.V."/>
        </authorList>
    </citation>
    <scope>NUCLEOTIDE SEQUENCE [LARGE SCALE GENOMIC DNA]</scope>
    <source>
        <strain evidence="3">NRRL 1555(-)</strain>
    </source>
</reference>
<dbReference type="RefSeq" id="XP_018292689.1">
    <property type="nucleotide sequence ID" value="XM_018431129.1"/>
</dbReference>
<dbReference type="GeneID" id="28992035"/>
<accession>A0A167N046</accession>
<organism evidence="2 3">
    <name type="scientific">Phycomyces blakesleeanus (strain ATCC 8743b / DSM 1359 / FGSC 10004 / NBRC 33097 / NRRL 1555)</name>
    <dbReference type="NCBI Taxonomy" id="763407"/>
    <lineage>
        <taxon>Eukaryota</taxon>
        <taxon>Fungi</taxon>
        <taxon>Fungi incertae sedis</taxon>
        <taxon>Mucoromycota</taxon>
        <taxon>Mucoromycotina</taxon>
        <taxon>Mucoromycetes</taxon>
        <taxon>Mucorales</taxon>
        <taxon>Phycomycetaceae</taxon>
        <taxon>Phycomyces</taxon>
    </lineage>
</organism>
<proteinExistence type="predicted"/>
<dbReference type="InParanoid" id="A0A167N046"/>
<protein>
    <recommendedName>
        <fullName evidence="4">Mediator complex subunit 9</fullName>
    </recommendedName>
</protein>
<name>A0A167N046_PHYB8</name>